<dbReference type="Pfam" id="PF07681">
    <property type="entry name" value="DoxX"/>
    <property type="match status" value="1"/>
</dbReference>
<proteinExistence type="inferred from homology"/>
<sequence>MSALSSDRPAFSVAGWAKLAGNLSGWSAWPLRLVLGYGFIVHGWAKLSRGPESFATFLHAINVPFPLFFAWATTATELIGGLCVLSGAFVAAASVPLSVVLLTALFTVHLPYGFFSVKLAGISPDGVKFGPVGYEHILLYLAGLISLAISGAGPLSLDGWRTRRAGGDSKGDNHFGRKGQSRENSPR</sequence>
<dbReference type="RefSeq" id="WP_094897334.1">
    <property type="nucleotide sequence ID" value="NZ_CP029426.2"/>
</dbReference>
<dbReference type="OrthoDB" id="9808524at2"/>
<name>A0A2U8Q2Q5_9BRAD</name>
<dbReference type="Proteomes" id="UP000215884">
    <property type="component" value="Chromosome"/>
</dbReference>
<evidence type="ECO:0000256" key="6">
    <source>
        <dbReference type="ARBA" id="ARBA00023136"/>
    </source>
</evidence>
<evidence type="ECO:0000256" key="8">
    <source>
        <dbReference type="SAM" id="Phobius"/>
    </source>
</evidence>
<dbReference type="AlphaFoldDB" id="A0A2U8Q2Q5"/>
<keyword evidence="6 8" id="KW-0472">Membrane</keyword>
<evidence type="ECO:0000256" key="3">
    <source>
        <dbReference type="ARBA" id="ARBA00022475"/>
    </source>
</evidence>
<evidence type="ECO:0000256" key="4">
    <source>
        <dbReference type="ARBA" id="ARBA00022692"/>
    </source>
</evidence>
<keyword evidence="5 8" id="KW-1133">Transmembrane helix</keyword>
<reference evidence="9 10" key="1">
    <citation type="journal article" date="2017" name="Syst. Appl. Microbiol.">
        <title>Soybeans inoculated with root zone soils of Canadian native legumes harbour diverse and novel Bradyrhizobium spp. that possess agricultural potential.</title>
        <authorList>
            <person name="Bromfield E.S.P."/>
            <person name="Cloutier S."/>
            <person name="Tambong J.T."/>
            <person name="Tran Thi T.V."/>
        </authorList>
    </citation>
    <scope>NUCLEOTIDE SEQUENCE [LARGE SCALE GENOMIC DNA]</scope>
    <source>
        <strain evidence="9 10">39S1MB</strain>
    </source>
</reference>
<keyword evidence="4 8" id="KW-0812">Transmembrane</keyword>
<dbReference type="EMBL" id="CP029426">
    <property type="protein sequence ID" value="AWM04427.1"/>
    <property type="molecule type" value="Genomic_DNA"/>
</dbReference>
<dbReference type="PANTHER" id="PTHR33452">
    <property type="entry name" value="OXIDOREDUCTASE CATD-RELATED"/>
    <property type="match status" value="1"/>
</dbReference>
<feature type="region of interest" description="Disordered" evidence="7">
    <location>
        <begin position="166"/>
        <end position="187"/>
    </location>
</feature>
<feature type="transmembrane region" description="Helical" evidence="8">
    <location>
        <begin position="65"/>
        <end position="90"/>
    </location>
</feature>
<keyword evidence="3" id="KW-1003">Cell membrane</keyword>
<comment type="subcellular location">
    <subcellularLocation>
        <location evidence="1">Cell membrane</location>
        <topology evidence="1">Multi-pass membrane protein</topology>
    </subcellularLocation>
</comment>
<reference evidence="9 10" key="2">
    <citation type="journal article" date="2019" name="Int. J. Syst. Evol. Microbiol.">
        <title>Description and complete genome sequence of Bradyrhizobium amphicarpaeae sp. nov., harbouring photosystem and nitrogen-fixation genes.</title>
        <authorList>
            <person name="Bromfield E.S.P."/>
            <person name="Cloutier S."/>
            <person name="Nguyen H.D.T."/>
        </authorList>
    </citation>
    <scope>NUCLEOTIDE SEQUENCE [LARGE SCALE GENOMIC DNA]</scope>
    <source>
        <strain evidence="9 10">39S1MB</strain>
    </source>
</reference>
<feature type="transmembrane region" description="Helical" evidence="8">
    <location>
        <begin position="97"/>
        <end position="117"/>
    </location>
</feature>
<evidence type="ECO:0000256" key="5">
    <source>
        <dbReference type="ARBA" id="ARBA00022989"/>
    </source>
</evidence>
<dbReference type="PANTHER" id="PTHR33452:SF1">
    <property type="entry name" value="INNER MEMBRANE PROTEIN YPHA-RELATED"/>
    <property type="match status" value="1"/>
</dbReference>
<feature type="transmembrane region" description="Helical" evidence="8">
    <location>
        <begin position="137"/>
        <end position="157"/>
    </location>
</feature>
<evidence type="ECO:0000256" key="1">
    <source>
        <dbReference type="ARBA" id="ARBA00004651"/>
    </source>
</evidence>
<dbReference type="InterPro" id="IPR051907">
    <property type="entry name" value="DoxX-like_oxidoreductase"/>
</dbReference>
<accession>A0A2U8Q2Q5</accession>
<dbReference type="InterPro" id="IPR032808">
    <property type="entry name" value="DoxX"/>
</dbReference>
<dbReference type="GO" id="GO:0005886">
    <property type="term" value="C:plasma membrane"/>
    <property type="evidence" value="ECO:0007669"/>
    <property type="project" value="UniProtKB-SubCell"/>
</dbReference>
<keyword evidence="10" id="KW-1185">Reference proteome</keyword>
<comment type="similarity">
    <text evidence="2">Belongs to the DoxX family.</text>
</comment>
<organism evidence="9 10">
    <name type="scientific">Bradyrhizobium amphicarpaeae</name>
    <dbReference type="NCBI Taxonomy" id="1404768"/>
    <lineage>
        <taxon>Bacteria</taxon>
        <taxon>Pseudomonadati</taxon>
        <taxon>Pseudomonadota</taxon>
        <taxon>Alphaproteobacteria</taxon>
        <taxon>Hyphomicrobiales</taxon>
        <taxon>Nitrobacteraceae</taxon>
        <taxon>Bradyrhizobium</taxon>
    </lineage>
</organism>
<evidence type="ECO:0000256" key="2">
    <source>
        <dbReference type="ARBA" id="ARBA00006679"/>
    </source>
</evidence>
<gene>
    <name evidence="9" type="ORF">CIT40_00525</name>
</gene>
<evidence type="ECO:0000256" key="7">
    <source>
        <dbReference type="SAM" id="MobiDB-lite"/>
    </source>
</evidence>
<dbReference type="KEGG" id="brq:CIT40_00525"/>
<evidence type="ECO:0000313" key="10">
    <source>
        <dbReference type="Proteomes" id="UP000215884"/>
    </source>
</evidence>
<evidence type="ECO:0000313" key="9">
    <source>
        <dbReference type="EMBL" id="AWM04427.1"/>
    </source>
</evidence>
<protein>
    <submittedName>
        <fullName evidence="9">DoxX family protein</fullName>
    </submittedName>
</protein>